<organism evidence="2 3">
    <name type="scientific">Rhizobium hidalgonense</name>
    <dbReference type="NCBI Taxonomy" id="1538159"/>
    <lineage>
        <taxon>Bacteria</taxon>
        <taxon>Pseudomonadati</taxon>
        <taxon>Pseudomonadota</taxon>
        <taxon>Alphaproteobacteria</taxon>
        <taxon>Hyphomicrobiales</taxon>
        <taxon>Rhizobiaceae</taxon>
        <taxon>Rhizobium/Agrobacterium group</taxon>
        <taxon>Rhizobium</taxon>
    </lineage>
</organism>
<dbReference type="EMBL" id="JAVLSF010000759">
    <property type="protein sequence ID" value="MDR9778385.1"/>
    <property type="molecule type" value="Genomic_DNA"/>
</dbReference>
<sequence length="141" mass="14438">TTPDPLDGIGAAIDAVLADDAGRAAQVRHAMLGTTHCTNAILQRRGLGRVGTMRLGAPATDAVPPLSEWPEDLRAAVDGGTAIVRGGIDISGRPYAHLDDDEIARVADSWRGAVTAVAVSGVFSPIDPGQEEHAAAIVADV</sequence>
<protein>
    <submittedName>
        <fullName evidence="2">Hydantoinase/oxoprolinase N-terminal domain-containing protein</fullName>
    </submittedName>
</protein>
<name>A0AAJ2GYY9_9HYPH</name>
<gene>
    <name evidence="2" type="ORF">RJJ65_38245</name>
</gene>
<proteinExistence type="predicted"/>
<dbReference type="Pfam" id="PF05378">
    <property type="entry name" value="Hydant_A_N"/>
    <property type="match status" value="1"/>
</dbReference>
<evidence type="ECO:0000259" key="1">
    <source>
        <dbReference type="Pfam" id="PF05378"/>
    </source>
</evidence>
<feature type="domain" description="Hydantoinase/oxoprolinase N-terminal" evidence="1">
    <location>
        <begin position="3"/>
        <end position="139"/>
    </location>
</feature>
<dbReference type="RefSeq" id="WP_310866455.1">
    <property type="nucleotide sequence ID" value="NZ_JAVLSF010000759.1"/>
</dbReference>
<dbReference type="InterPro" id="IPR008040">
    <property type="entry name" value="Hydant_A_N"/>
</dbReference>
<accession>A0AAJ2GYY9</accession>
<feature type="non-terminal residue" evidence="2">
    <location>
        <position position="1"/>
    </location>
</feature>
<feature type="non-terminal residue" evidence="2">
    <location>
        <position position="141"/>
    </location>
</feature>
<dbReference type="AlphaFoldDB" id="A0AAJ2GYY9"/>
<evidence type="ECO:0000313" key="3">
    <source>
        <dbReference type="Proteomes" id="UP001268610"/>
    </source>
</evidence>
<evidence type="ECO:0000313" key="2">
    <source>
        <dbReference type="EMBL" id="MDR9778385.1"/>
    </source>
</evidence>
<reference evidence="2" key="1">
    <citation type="submission" date="2023-04" db="EMBL/GenBank/DDBJ databases">
        <title>Genomic characterization of faba bean (Vicia faba) microsymbionts in Mexican soils.</title>
        <authorList>
            <person name="Rivera Orduna F.N."/>
            <person name="Guevara-Luna J."/>
            <person name="Yan J."/>
            <person name="Arroyo-Herrera I."/>
            <person name="Li Y."/>
            <person name="Vasquez-Murrieta M.S."/>
            <person name="Wang E.T."/>
        </authorList>
    </citation>
    <scope>NUCLEOTIDE SEQUENCE</scope>
    <source>
        <strain evidence="2">CH26</strain>
    </source>
</reference>
<dbReference type="Proteomes" id="UP001268610">
    <property type="component" value="Unassembled WGS sequence"/>
</dbReference>
<comment type="caution">
    <text evidence="2">The sequence shown here is derived from an EMBL/GenBank/DDBJ whole genome shotgun (WGS) entry which is preliminary data.</text>
</comment>